<dbReference type="EMBL" id="JAAALK010000423">
    <property type="protein sequence ID" value="KAG8044665.1"/>
    <property type="molecule type" value="Genomic_DNA"/>
</dbReference>
<evidence type="ECO:0000256" key="1">
    <source>
        <dbReference type="SAM" id="MobiDB-lite"/>
    </source>
</evidence>
<comment type="caution">
    <text evidence="2">The sequence shown here is derived from an EMBL/GenBank/DDBJ whole genome shotgun (WGS) entry which is preliminary data.</text>
</comment>
<feature type="compositionally biased region" description="Low complexity" evidence="1">
    <location>
        <begin position="29"/>
        <end position="41"/>
    </location>
</feature>
<gene>
    <name evidence="2" type="ORF">GUJ93_ZPchr0979g33476</name>
</gene>
<reference evidence="2" key="2">
    <citation type="submission" date="2021-02" db="EMBL/GenBank/DDBJ databases">
        <authorList>
            <person name="Kimball J.A."/>
            <person name="Haas M.W."/>
            <person name="Macchietto M."/>
            <person name="Kono T."/>
            <person name="Duquette J."/>
            <person name="Shao M."/>
        </authorList>
    </citation>
    <scope>NUCLEOTIDE SEQUENCE</scope>
    <source>
        <tissue evidence="2">Fresh leaf tissue</tissue>
    </source>
</reference>
<dbReference type="Proteomes" id="UP000729402">
    <property type="component" value="Unassembled WGS sequence"/>
</dbReference>
<feature type="compositionally biased region" description="Low complexity" evidence="1">
    <location>
        <begin position="55"/>
        <end position="71"/>
    </location>
</feature>
<feature type="region of interest" description="Disordered" evidence="1">
    <location>
        <begin position="21"/>
        <end position="72"/>
    </location>
</feature>
<evidence type="ECO:0000313" key="3">
    <source>
        <dbReference type="Proteomes" id="UP000729402"/>
    </source>
</evidence>
<sequence>MGRPEQAWKRDNFGWFQRHTRAERRANVTSSNSSDDSTSYSHGRTRCGVVKIEANSGSSTSSGNDSSSDSGVVYEDNLDEKLDALVAKVVGFTSANIQRRISLAGQLELVNKKLDALIVMVDGLTARNT</sequence>
<accession>A0A8J5RG03</accession>
<protein>
    <submittedName>
        <fullName evidence="2">Uncharacterized protein</fullName>
    </submittedName>
</protein>
<reference evidence="2" key="1">
    <citation type="journal article" date="2021" name="bioRxiv">
        <title>Whole Genome Assembly and Annotation of Northern Wild Rice, Zizania palustris L., Supports a Whole Genome Duplication in the Zizania Genus.</title>
        <authorList>
            <person name="Haas M."/>
            <person name="Kono T."/>
            <person name="Macchietto M."/>
            <person name="Millas R."/>
            <person name="McGilp L."/>
            <person name="Shao M."/>
            <person name="Duquette J."/>
            <person name="Hirsch C.N."/>
            <person name="Kimball J."/>
        </authorList>
    </citation>
    <scope>NUCLEOTIDE SEQUENCE</scope>
    <source>
        <tissue evidence="2">Fresh leaf tissue</tissue>
    </source>
</reference>
<proteinExistence type="predicted"/>
<evidence type="ECO:0000313" key="2">
    <source>
        <dbReference type="EMBL" id="KAG8044665.1"/>
    </source>
</evidence>
<dbReference type="AlphaFoldDB" id="A0A8J5RG03"/>
<name>A0A8J5RG03_ZIZPA</name>
<organism evidence="2 3">
    <name type="scientific">Zizania palustris</name>
    <name type="common">Northern wild rice</name>
    <dbReference type="NCBI Taxonomy" id="103762"/>
    <lineage>
        <taxon>Eukaryota</taxon>
        <taxon>Viridiplantae</taxon>
        <taxon>Streptophyta</taxon>
        <taxon>Embryophyta</taxon>
        <taxon>Tracheophyta</taxon>
        <taxon>Spermatophyta</taxon>
        <taxon>Magnoliopsida</taxon>
        <taxon>Liliopsida</taxon>
        <taxon>Poales</taxon>
        <taxon>Poaceae</taxon>
        <taxon>BOP clade</taxon>
        <taxon>Oryzoideae</taxon>
        <taxon>Oryzeae</taxon>
        <taxon>Zizaniinae</taxon>
        <taxon>Zizania</taxon>
    </lineage>
</organism>
<keyword evidence="3" id="KW-1185">Reference proteome</keyword>